<evidence type="ECO:0000256" key="1">
    <source>
        <dbReference type="SAM" id="Phobius"/>
    </source>
</evidence>
<accession>A0A346XV65</accession>
<dbReference type="KEGG" id="euz:DVS28_a1413"/>
<keyword evidence="1" id="KW-0812">Transmembrane</keyword>
<proteinExistence type="predicted"/>
<evidence type="ECO:0008006" key="4">
    <source>
        <dbReference type="Google" id="ProtNLM"/>
    </source>
</evidence>
<keyword evidence="3" id="KW-1185">Reference proteome</keyword>
<organism evidence="2 3">
    <name type="scientific">Euzebya pacifica</name>
    <dbReference type="NCBI Taxonomy" id="1608957"/>
    <lineage>
        <taxon>Bacteria</taxon>
        <taxon>Bacillati</taxon>
        <taxon>Actinomycetota</taxon>
        <taxon>Nitriliruptoria</taxon>
        <taxon>Euzebyales</taxon>
    </lineage>
</organism>
<feature type="transmembrane region" description="Helical" evidence="1">
    <location>
        <begin position="7"/>
        <end position="31"/>
    </location>
</feature>
<gene>
    <name evidence="2" type="ORF">DVS28_a1413</name>
</gene>
<sequence length="270" mass="28362">MTDALKTLLLGGVLTMVGWLLVTTGVVQLSMPDLGLPSLPRDVVVQERVLGPKQPATITRVEPIALDCRARVHATVSVEGTREHSLAGLVYRTDTVSLDAVGDVDTCVDAGAVVIGRGEDGTLTVTVPGEAISFVRPRVDMVASATGVDWDKGFLGELTDLLPGVDDGDDMIGGAFAYAQQVVGGRACMQEAFAVTSQALEQAYADQLLAQGLDPAMITVEVGEPDFDQHLPFEGTSSLAFRVDDDIRCTLSPDAHAGASPSWEDLAGEV</sequence>
<name>A0A346XV65_9ACTN</name>
<evidence type="ECO:0000313" key="3">
    <source>
        <dbReference type="Proteomes" id="UP000264006"/>
    </source>
</evidence>
<dbReference type="Proteomes" id="UP000264006">
    <property type="component" value="Chromosome"/>
</dbReference>
<dbReference type="OrthoDB" id="5241897at2"/>
<keyword evidence="1" id="KW-0472">Membrane</keyword>
<evidence type="ECO:0000313" key="2">
    <source>
        <dbReference type="EMBL" id="AXV06112.1"/>
    </source>
</evidence>
<reference evidence="2 3" key="1">
    <citation type="submission" date="2018-09" db="EMBL/GenBank/DDBJ databases">
        <title>Complete genome sequence of Euzebya sp. DY32-46 isolated from seawater of Pacific Ocean.</title>
        <authorList>
            <person name="Xu L."/>
            <person name="Wu Y.-H."/>
            <person name="Xu X.-W."/>
        </authorList>
    </citation>
    <scope>NUCLEOTIDE SEQUENCE [LARGE SCALE GENOMIC DNA]</scope>
    <source>
        <strain evidence="2 3">DY32-46</strain>
    </source>
</reference>
<dbReference type="EMBL" id="CP031165">
    <property type="protein sequence ID" value="AXV06112.1"/>
    <property type="molecule type" value="Genomic_DNA"/>
</dbReference>
<dbReference type="AlphaFoldDB" id="A0A346XV65"/>
<protein>
    <recommendedName>
        <fullName evidence="4">DUF4403 family protein</fullName>
    </recommendedName>
</protein>
<dbReference type="RefSeq" id="WP_114590814.1">
    <property type="nucleotide sequence ID" value="NZ_CAXIBR010000050.1"/>
</dbReference>
<keyword evidence="1" id="KW-1133">Transmembrane helix</keyword>